<dbReference type="InterPro" id="IPR027304">
    <property type="entry name" value="Trigger_fact/SurA_dom_sf"/>
</dbReference>
<proteinExistence type="inferred from homology"/>
<comment type="subcellular location">
    <subcellularLocation>
        <location evidence="1">Cell inner membrane</location>
        <topology evidence="1">Single-pass type II membrane protein</topology>
        <orientation evidence="1">Periplasmic side</orientation>
    </subcellularLocation>
</comment>
<keyword evidence="4" id="KW-0812">Transmembrane</keyword>
<dbReference type="PROSITE" id="PS50198">
    <property type="entry name" value="PPIC_PPIASE_2"/>
    <property type="match status" value="1"/>
</dbReference>
<keyword evidence="5" id="KW-1133">Transmembrane helix</keyword>
<comment type="similarity">
    <text evidence="8">Belongs to the PpiD chaperone family.</text>
</comment>
<evidence type="ECO:0000256" key="7">
    <source>
        <dbReference type="ARBA" id="ARBA00023186"/>
    </source>
</evidence>
<keyword evidence="14" id="KW-1185">Reference proteome</keyword>
<evidence type="ECO:0000313" key="14">
    <source>
        <dbReference type="Proteomes" id="UP001139701"/>
    </source>
</evidence>
<dbReference type="PANTHER" id="PTHR47529">
    <property type="entry name" value="PEPTIDYL-PROLYL CIS-TRANS ISOMERASE D"/>
    <property type="match status" value="1"/>
</dbReference>
<dbReference type="Proteomes" id="UP001139701">
    <property type="component" value="Unassembled WGS sequence"/>
</dbReference>
<dbReference type="PANTHER" id="PTHR47529:SF1">
    <property type="entry name" value="PERIPLASMIC CHAPERONE PPID"/>
    <property type="match status" value="1"/>
</dbReference>
<keyword evidence="3" id="KW-0997">Cell inner membrane</keyword>
<evidence type="ECO:0000256" key="5">
    <source>
        <dbReference type="ARBA" id="ARBA00022989"/>
    </source>
</evidence>
<dbReference type="Gene3D" id="3.10.50.40">
    <property type="match status" value="1"/>
</dbReference>
<evidence type="ECO:0000256" key="3">
    <source>
        <dbReference type="ARBA" id="ARBA00022519"/>
    </source>
</evidence>
<dbReference type="SUPFAM" id="SSF109998">
    <property type="entry name" value="Triger factor/SurA peptide-binding domain-like"/>
    <property type="match status" value="1"/>
</dbReference>
<evidence type="ECO:0000313" key="13">
    <source>
        <dbReference type="EMBL" id="MCJ8146477.1"/>
    </source>
</evidence>
<reference evidence="13" key="1">
    <citation type="submission" date="2022-02" db="EMBL/GenBank/DDBJ databases">
        <title>Acinetobacter A3.8 sp. nov., isolated from Sediment (Zhairuo Island).</title>
        <authorList>
            <person name="Zheng K."/>
        </authorList>
    </citation>
    <scope>NUCLEOTIDE SEQUENCE</scope>
    <source>
        <strain evidence="13">A3.8</strain>
    </source>
</reference>
<dbReference type="Pfam" id="PF13624">
    <property type="entry name" value="SurA_N_3"/>
    <property type="match status" value="1"/>
</dbReference>
<dbReference type="InterPro" id="IPR000297">
    <property type="entry name" value="PPIase_PpiC"/>
</dbReference>
<keyword evidence="7" id="KW-0143">Chaperone</keyword>
<evidence type="ECO:0000256" key="10">
    <source>
        <dbReference type="ARBA" id="ARBA00042775"/>
    </source>
</evidence>
<evidence type="ECO:0000256" key="6">
    <source>
        <dbReference type="ARBA" id="ARBA00023136"/>
    </source>
</evidence>
<keyword evidence="11" id="KW-0413">Isomerase</keyword>
<keyword evidence="2" id="KW-1003">Cell membrane</keyword>
<dbReference type="GO" id="GO:0003755">
    <property type="term" value="F:peptidyl-prolyl cis-trans isomerase activity"/>
    <property type="evidence" value="ECO:0007669"/>
    <property type="project" value="UniProtKB-KW"/>
</dbReference>
<evidence type="ECO:0000256" key="9">
    <source>
        <dbReference type="ARBA" id="ARBA00040743"/>
    </source>
</evidence>
<evidence type="ECO:0000259" key="12">
    <source>
        <dbReference type="PROSITE" id="PS50198"/>
    </source>
</evidence>
<evidence type="ECO:0000256" key="11">
    <source>
        <dbReference type="PROSITE-ProRule" id="PRU00278"/>
    </source>
</evidence>
<keyword evidence="6" id="KW-0472">Membrane</keyword>
<dbReference type="Pfam" id="PF00639">
    <property type="entry name" value="Rotamase"/>
    <property type="match status" value="1"/>
</dbReference>
<feature type="domain" description="PpiC" evidence="12">
    <location>
        <begin position="262"/>
        <end position="363"/>
    </location>
</feature>
<protein>
    <recommendedName>
        <fullName evidence="9">Periplasmic chaperone PpiD</fullName>
    </recommendedName>
    <alternativeName>
        <fullName evidence="10">Periplasmic folding chaperone</fullName>
    </alternativeName>
</protein>
<name>A0A9X1WZ24_9GAMM</name>
<evidence type="ECO:0000256" key="8">
    <source>
        <dbReference type="ARBA" id="ARBA00038408"/>
    </source>
</evidence>
<accession>A0A9X1WZ24</accession>
<evidence type="ECO:0000256" key="2">
    <source>
        <dbReference type="ARBA" id="ARBA00022475"/>
    </source>
</evidence>
<evidence type="ECO:0000256" key="1">
    <source>
        <dbReference type="ARBA" id="ARBA00004382"/>
    </source>
</evidence>
<dbReference type="InterPro" id="IPR052029">
    <property type="entry name" value="PpiD_chaperone"/>
</dbReference>
<organism evidence="13 14">
    <name type="scientific">Acinetobacter sedimenti</name>
    <dbReference type="NCBI Taxonomy" id="2919922"/>
    <lineage>
        <taxon>Bacteria</taxon>
        <taxon>Pseudomonadati</taxon>
        <taxon>Pseudomonadota</taxon>
        <taxon>Gammaproteobacteria</taxon>
        <taxon>Moraxellales</taxon>
        <taxon>Moraxellaceae</taxon>
        <taxon>Acinetobacter</taxon>
    </lineage>
</organism>
<dbReference type="Gene3D" id="1.10.4030.10">
    <property type="entry name" value="Porin chaperone SurA, peptide-binding domain"/>
    <property type="match status" value="1"/>
</dbReference>
<dbReference type="EMBL" id="JAKUML010000007">
    <property type="protein sequence ID" value="MCJ8146477.1"/>
    <property type="molecule type" value="Genomic_DNA"/>
</dbReference>
<dbReference type="GO" id="GO:0005886">
    <property type="term" value="C:plasma membrane"/>
    <property type="evidence" value="ECO:0007669"/>
    <property type="project" value="UniProtKB-SubCell"/>
</dbReference>
<dbReference type="InterPro" id="IPR046357">
    <property type="entry name" value="PPIase_dom_sf"/>
</dbReference>
<sequence length="630" mass="69658">MEAFRTLIRGWLGKVLLVLFLTPLALVGIEGYFSGSNEEVAIQVNDQEITKTELDNWIKSQKDQYLQGVGGDETLLNTKVIEDQVYDAAIVRALLIQQAEKLGLQLSDEQLGTLLRKQQAFQQDGQFSQQLLDNYLASSRSTINQLLTNFRQQTALSLITQSVLSTSLHSAKDTESLIKLISQERTTHLAEIPLANFAQDFVATDAAVKAYYDKNIASYNRAANVDVKYVVLNKSEFQNRAEVTEQDLQQVYQAYSANLAKDASREISHIMIATGDDGHKDADASKLAQTIQAELEAGAKFEDLVKKYSEDPVSKEANGKVDGYTVGAFGDAFDRAVLGLKQSGQTSAPVKTEFGYHIIRLDQLSGVDVPPLASVRDELMTQAKEKKVENMYQDAIGHANETALETDSLEALAEQYKVSVQTARNVQANNTDIVLSDAQVKQKLFSEQIAEGDRNVSTGITTTAGSTVWFKVSEYRAERPQTLAEAKADIQAKLKRAEQVKQAEASVKQLLADFKTKPAKDALATSKVNFTDLGPVPRYSALLPDDLEKVAYSVPAPTKEGFWSVKSANAGEYLFIVAVSAIGQNPAFNLTDEQKVQVVNRFDPRGQNELNDYIEYLRSQAKVERKEQKN</sequence>
<gene>
    <name evidence="13" type="ORF">MKI79_06120</name>
</gene>
<dbReference type="RefSeq" id="WP_241571160.1">
    <property type="nucleotide sequence ID" value="NZ_JAKUML010000007.1"/>
</dbReference>
<keyword evidence="11" id="KW-0697">Rotamase</keyword>
<evidence type="ECO:0000256" key="4">
    <source>
        <dbReference type="ARBA" id="ARBA00022692"/>
    </source>
</evidence>
<comment type="caution">
    <text evidence="13">The sequence shown here is derived from an EMBL/GenBank/DDBJ whole genome shotgun (WGS) entry which is preliminary data.</text>
</comment>
<dbReference type="SUPFAM" id="SSF54534">
    <property type="entry name" value="FKBP-like"/>
    <property type="match status" value="1"/>
</dbReference>
<dbReference type="AlphaFoldDB" id="A0A9X1WZ24"/>